<dbReference type="InterPro" id="IPR007148">
    <property type="entry name" value="SSU_processome_Utp12"/>
</dbReference>
<dbReference type="AlphaFoldDB" id="A0A6T6BHX7"/>
<dbReference type="EMBL" id="HBGH01006885">
    <property type="protein sequence ID" value="CAD9231558.1"/>
    <property type="molecule type" value="Transcribed_RNA"/>
</dbReference>
<feature type="compositionally biased region" description="Low complexity" evidence="4">
    <location>
        <begin position="285"/>
        <end position="294"/>
    </location>
</feature>
<feature type="region of interest" description="Disordered" evidence="4">
    <location>
        <begin position="265"/>
        <end position="363"/>
    </location>
</feature>
<feature type="compositionally biased region" description="Basic and acidic residues" evidence="4">
    <location>
        <begin position="1"/>
        <end position="12"/>
    </location>
</feature>
<dbReference type="Pfam" id="PF04003">
    <property type="entry name" value="Utp12"/>
    <property type="match status" value="1"/>
</dbReference>
<dbReference type="EMBL" id="HBGH01006886">
    <property type="protein sequence ID" value="CAD9231559.1"/>
    <property type="molecule type" value="Transcribed_RNA"/>
</dbReference>
<proteinExistence type="inferred from homology"/>
<feature type="region of interest" description="Disordered" evidence="4">
    <location>
        <begin position="1"/>
        <end position="120"/>
    </location>
</feature>
<evidence type="ECO:0000256" key="1">
    <source>
        <dbReference type="ARBA" id="ARBA00004123"/>
    </source>
</evidence>
<feature type="compositionally biased region" description="Acidic residues" evidence="4">
    <location>
        <begin position="301"/>
        <end position="328"/>
    </location>
</feature>
<evidence type="ECO:0000259" key="5">
    <source>
        <dbReference type="Pfam" id="PF04003"/>
    </source>
</evidence>
<evidence type="ECO:0000256" key="3">
    <source>
        <dbReference type="ARBA" id="ARBA00038335"/>
    </source>
</evidence>
<feature type="compositionally biased region" description="Basic and acidic residues" evidence="4">
    <location>
        <begin position="65"/>
        <end position="83"/>
    </location>
</feature>
<sequence>MKKKMQKVDKTPQKGRTSSPVDFATKEDHGEQKAGRENTTADEVMVKQASAKDVDGSVGTAINEGRTESEGSLRKGSSLREKLNAMAVGEGQNEIEGPDEGPAQKRERSKPSTQAGDSVAAALAQAIRSKDTTLLEKSLNSVHQKAAMDRTILRLPADAAAGLLDALVLRFQSNSSRASVLINWLRSLMIHHAGSLMSNPEALKSLRSLQQAIEERVTSFDLLLGLEGRLDLIVSQSESIASRAATGNLISSVQPLVEYMEVDGLTPDDKTNEEHTDPNEPLEALSSRNSLSSSDGKDAVSDEDDSGNDDDSSPANDNDGDSGSEDEPYVAQEVERQRRSSGRRSTRKMNGFVASEINSDSDD</sequence>
<dbReference type="PANTHER" id="PTHR44267:SF1">
    <property type="entry name" value="WD REPEAT-CONTAINING PROTEIN 43"/>
    <property type="match status" value="1"/>
</dbReference>
<gene>
    <name evidence="6" type="ORF">CCAE0312_LOCUS3635</name>
    <name evidence="7" type="ORF">CCAE0312_LOCUS3636</name>
</gene>
<evidence type="ECO:0000313" key="7">
    <source>
        <dbReference type="EMBL" id="CAD9231559.1"/>
    </source>
</evidence>
<evidence type="ECO:0000256" key="2">
    <source>
        <dbReference type="ARBA" id="ARBA00023242"/>
    </source>
</evidence>
<organism evidence="7">
    <name type="scientific">Compsopogon caeruleus</name>
    <dbReference type="NCBI Taxonomy" id="31354"/>
    <lineage>
        <taxon>Eukaryota</taxon>
        <taxon>Rhodophyta</taxon>
        <taxon>Compsopogonophyceae</taxon>
        <taxon>Compsopogonales</taxon>
        <taxon>Compsopogonaceae</taxon>
        <taxon>Compsopogon</taxon>
    </lineage>
</organism>
<dbReference type="GO" id="GO:0000462">
    <property type="term" value="P:maturation of SSU-rRNA from tricistronic rRNA transcript (SSU-rRNA, 5.8S rRNA, LSU-rRNA)"/>
    <property type="evidence" value="ECO:0007669"/>
    <property type="project" value="TreeGrafter"/>
</dbReference>
<feature type="compositionally biased region" description="Basic and acidic residues" evidence="4">
    <location>
        <begin position="24"/>
        <end position="36"/>
    </location>
</feature>
<comment type="subcellular location">
    <subcellularLocation>
        <location evidence="1">Nucleus</location>
    </subcellularLocation>
</comment>
<dbReference type="InterPro" id="IPR052414">
    <property type="entry name" value="U3_snoRNA-assoc_WDR"/>
</dbReference>
<feature type="domain" description="Small-subunit processome Utp12" evidence="5">
    <location>
        <begin position="131"/>
        <end position="234"/>
    </location>
</feature>
<reference evidence="7" key="1">
    <citation type="submission" date="2021-01" db="EMBL/GenBank/DDBJ databases">
        <authorList>
            <person name="Corre E."/>
            <person name="Pelletier E."/>
            <person name="Niang G."/>
            <person name="Scheremetjew M."/>
            <person name="Finn R."/>
            <person name="Kale V."/>
            <person name="Holt S."/>
            <person name="Cochrane G."/>
            <person name="Meng A."/>
            <person name="Brown T."/>
            <person name="Cohen L."/>
        </authorList>
    </citation>
    <scope>NUCLEOTIDE SEQUENCE</scope>
    <source>
        <strain evidence="7">SAG 36.94</strain>
    </source>
</reference>
<name>A0A6T6BHX7_9RHOD</name>
<protein>
    <recommendedName>
        <fullName evidence="5">Small-subunit processome Utp12 domain-containing protein</fullName>
    </recommendedName>
</protein>
<evidence type="ECO:0000313" key="6">
    <source>
        <dbReference type="EMBL" id="CAD9231558.1"/>
    </source>
</evidence>
<dbReference type="PANTHER" id="PTHR44267">
    <property type="entry name" value="WD REPEAT-CONTAINING PROTEIN 43"/>
    <property type="match status" value="1"/>
</dbReference>
<evidence type="ECO:0000256" key="4">
    <source>
        <dbReference type="SAM" id="MobiDB-lite"/>
    </source>
</evidence>
<accession>A0A6T6BHX7</accession>
<comment type="similarity">
    <text evidence="3">Belongs to the UTP5 family.</text>
</comment>
<dbReference type="GO" id="GO:0005730">
    <property type="term" value="C:nucleolus"/>
    <property type="evidence" value="ECO:0007669"/>
    <property type="project" value="TreeGrafter"/>
</dbReference>
<feature type="compositionally biased region" description="Basic and acidic residues" evidence="4">
    <location>
        <begin position="267"/>
        <end position="278"/>
    </location>
</feature>
<keyword evidence="2" id="KW-0539">Nucleus</keyword>